<gene>
    <name evidence="9" type="ORF">C7389_101361</name>
</gene>
<dbReference type="OrthoDB" id="9811700at2"/>
<dbReference type="InterPro" id="IPR017900">
    <property type="entry name" value="4Fe4S_Fe_S_CS"/>
</dbReference>
<evidence type="ECO:0000313" key="9">
    <source>
        <dbReference type="EMBL" id="TDN56979.1"/>
    </source>
</evidence>
<keyword evidence="5" id="KW-0408">Iron</keyword>
<dbReference type="EMBL" id="SNVV01000001">
    <property type="protein sequence ID" value="TDN56979.1"/>
    <property type="molecule type" value="Genomic_DNA"/>
</dbReference>
<dbReference type="RefSeq" id="WP_133587743.1">
    <property type="nucleotide sequence ID" value="NZ_SNVV01000001.1"/>
</dbReference>
<evidence type="ECO:0000313" key="10">
    <source>
        <dbReference type="Proteomes" id="UP000295129"/>
    </source>
</evidence>
<dbReference type="GO" id="GO:0051539">
    <property type="term" value="F:4 iron, 4 sulfur cluster binding"/>
    <property type="evidence" value="ECO:0007669"/>
    <property type="project" value="UniProtKB-KW"/>
</dbReference>
<feature type="transmembrane region" description="Helical" evidence="7">
    <location>
        <begin position="81"/>
        <end position="102"/>
    </location>
</feature>
<keyword evidence="6" id="KW-0411">Iron-sulfur</keyword>
<dbReference type="InterPro" id="IPR013783">
    <property type="entry name" value="Ig-like_fold"/>
</dbReference>
<dbReference type="PROSITE" id="PS00198">
    <property type="entry name" value="4FE4S_FER_1"/>
    <property type="match status" value="1"/>
</dbReference>
<evidence type="ECO:0000256" key="5">
    <source>
        <dbReference type="ARBA" id="ARBA00023004"/>
    </source>
</evidence>
<evidence type="ECO:0000259" key="8">
    <source>
        <dbReference type="PROSITE" id="PS51379"/>
    </source>
</evidence>
<dbReference type="GO" id="GO:0046872">
    <property type="term" value="F:metal ion binding"/>
    <property type="evidence" value="ECO:0007669"/>
    <property type="project" value="UniProtKB-KW"/>
</dbReference>
<reference evidence="9 10" key="1">
    <citation type="submission" date="2019-03" db="EMBL/GenBank/DDBJ databases">
        <title>Genomic Encyclopedia of Type Strains, Phase IV (KMG-IV): sequencing the most valuable type-strain genomes for metagenomic binning, comparative biology and taxonomic classification.</title>
        <authorList>
            <person name="Goeker M."/>
        </authorList>
    </citation>
    <scope>NUCLEOTIDE SEQUENCE [LARGE SCALE GENOMIC DNA]</scope>
    <source>
        <strain evidence="9 10">DSM 12121</strain>
    </source>
</reference>
<dbReference type="Pfam" id="PF12801">
    <property type="entry name" value="Fer4_5"/>
    <property type="match status" value="1"/>
</dbReference>
<feature type="transmembrane region" description="Helical" evidence="7">
    <location>
        <begin position="34"/>
        <end position="54"/>
    </location>
</feature>
<feature type="transmembrane region" description="Helical" evidence="7">
    <location>
        <begin position="155"/>
        <end position="173"/>
    </location>
</feature>
<protein>
    <submittedName>
        <fullName evidence="9">Cytochrome c oxidase accessory protein FixG</fullName>
    </submittedName>
</protein>
<dbReference type="InterPro" id="IPR051684">
    <property type="entry name" value="Electron_Trans/Redox"/>
</dbReference>
<dbReference type="InterPro" id="IPR032879">
    <property type="entry name" value="FixG_C"/>
</dbReference>
<dbReference type="PANTHER" id="PTHR30176">
    <property type="entry name" value="FERREDOXIN-TYPE PROTEIN NAPH"/>
    <property type="match status" value="1"/>
</dbReference>
<dbReference type="Proteomes" id="UP000295129">
    <property type="component" value="Unassembled WGS sequence"/>
</dbReference>
<comment type="caution">
    <text evidence="9">The sequence shown here is derived from an EMBL/GenBank/DDBJ whole genome shotgun (WGS) entry which is preliminary data.</text>
</comment>
<dbReference type="NCBIfam" id="TIGR02745">
    <property type="entry name" value="ccoG_rdxA_fixG"/>
    <property type="match status" value="1"/>
</dbReference>
<dbReference type="Pfam" id="PF11614">
    <property type="entry name" value="FixG_C"/>
    <property type="match status" value="1"/>
</dbReference>
<dbReference type="InterPro" id="IPR014116">
    <property type="entry name" value="Cyt_c_oxidase_cbb3_FixG"/>
</dbReference>
<evidence type="ECO:0000256" key="6">
    <source>
        <dbReference type="ARBA" id="ARBA00023014"/>
    </source>
</evidence>
<keyword evidence="7" id="KW-0472">Membrane</keyword>
<keyword evidence="3" id="KW-0479">Metal-binding</keyword>
<keyword evidence="10" id="KW-1185">Reference proteome</keyword>
<proteinExistence type="predicted"/>
<sequence>MSASTSRAHDARILFYTKTGKVHPREVRGYYDSLRWAMVWLTQIVFYGACWLSWDGRQALLFDIAERKFYFFGLVLWPQDALLLAILLIISATALFLATAVAGRLFCGFACPQTVYTAIFRWVEARIEGDHLARMRLDQAPAGPRKLALKTAKHASWLVISLWTGITFVGYFTPLQGLLAEIAQLSLGGWAAFWVGFYALFTYLQAGFAREMVCQHMCPYSRFQGVMIDADTSTVSYDARRGEPRKAKRTGGAHGDCVDCSLCVQVCPTGIDIREGLQYQCINCGLCVDACDKVMDKVGSPTGLIRFASERQLAGGQAKAVWLRPRVQIYASLLVVFTALGAWTLSQRIPLLADVLRDRAVLLQEAADGSIENSYTLKLMNLVEAPRRFAVTVDGPAGARLVGNSSFDVPAGSVLPVSVTVAAAPDASRSGAQPVRFHISAVDDPAVRIVEQSSFLLP</sequence>
<evidence type="ECO:0000256" key="3">
    <source>
        <dbReference type="ARBA" id="ARBA00022723"/>
    </source>
</evidence>
<dbReference type="PANTHER" id="PTHR30176:SF3">
    <property type="entry name" value="FERREDOXIN-TYPE PROTEIN NAPH"/>
    <property type="match status" value="1"/>
</dbReference>
<keyword evidence="2" id="KW-0004">4Fe-4S</keyword>
<evidence type="ECO:0000256" key="2">
    <source>
        <dbReference type="ARBA" id="ARBA00022485"/>
    </source>
</evidence>
<evidence type="ECO:0000256" key="7">
    <source>
        <dbReference type="SAM" id="Phobius"/>
    </source>
</evidence>
<keyword evidence="7" id="KW-1133">Transmembrane helix</keyword>
<evidence type="ECO:0000256" key="1">
    <source>
        <dbReference type="ARBA" id="ARBA00022448"/>
    </source>
</evidence>
<accession>A0A4R6EFA9</accession>
<organism evidence="9 10">
    <name type="scientific">Azoarcus indigens</name>
    <dbReference type="NCBI Taxonomy" id="29545"/>
    <lineage>
        <taxon>Bacteria</taxon>
        <taxon>Pseudomonadati</taxon>
        <taxon>Pseudomonadota</taxon>
        <taxon>Betaproteobacteria</taxon>
        <taxon>Rhodocyclales</taxon>
        <taxon>Zoogloeaceae</taxon>
        <taxon>Azoarcus</taxon>
    </lineage>
</organism>
<feature type="domain" description="4Fe-4S ferredoxin-type" evidence="8">
    <location>
        <begin position="248"/>
        <end position="276"/>
    </location>
</feature>
<keyword evidence="7" id="KW-0812">Transmembrane</keyword>
<feature type="transmembrane region" description="Helical" evidence="7">
    <location>
        <begin position="185"/>
        <end position="204"/>
    </location>
</feature>
<dbReference type="Pfam" id="PF13746">
    <property type="entry name" value="Fer4_18"/>
    <property type="match status" value="1"/>
</dbReference>
<dbReference type="GO" id="GO:0005886">
    <property type="term" value="C:plasma membrane"/>
    <property type="evidence" value="ECO:0007669"/>
    <property type="project" value="TreeGrafter"/>
</dbReference>
<dbReference type="InterPro" id="IPR017896">
    <property type="entry name" value="4Fe4S_Fe-S-bd"/>
</dbReference>
<dbReference type="AlphaFoldDB" id="A0A4R6EFA9"/>
<feature type="transmembrane region" description="Helical" evidence="7">
    <location>
        <begin position="327"/>
        <end position="345"/>
    </location>
</feature>
<dbReference type="PROSITE" id="PS51379">
    <property type="entry name" value="4FE4S_FER_2"/>
    <property type="match status" value="1"/>
</dbReference>
<name>A0A4R6EFA9_9RHOO</name>
<dbReference type="Gene3D" id="2.60.40.10">
    <property type="entry name" value="Immunoglobulins"/>
    <property type="match status" value="1"/>
</dbReference>
<dbReference type="SUPFAM" id="SSF54862">
    <property type="entry name" value="4Fe-4S ferredoxins"/>
    <property type="match status" value="1"/>
</dbReference>
<evidence type="ECO:0000256" key="4">
    <source>
        <dbReference type="ARBA" id="ARBA00022982"/>
    </source>
</evidence>
<keyword evidence="1" id="KW-0813">Transport</keyword>
<keyword evidence="4" id="KW-0249">Electron transport</keyword>